<feature type="domain" description="Glycosyl transferase family 1" evidence="2">
    <location>
        <begin position="65"/>
        <end position="219"/>
    </location>
</feature>
<evidence type="ECO:0000313" key="4">
    <source>
        <dbReference type="Proteomes" id="UP000649604"/>
    </source>
</evidence>
<dbReference type="AlphaFoldDB" id="A0A9D5JXC3"/>
<dbReference type="PANTHER" id="PTHR46401:SF2">
    <property type="entry name" value="GLYCOSYLTRANSFERASE WBBK-RELATED"/>
    <property type="match status" value="1"/>
</dbReference>
<dbReference type="Gene3D" id="3.40.50.2000">
    <property type="entry name" value="Glycogen Phosphorylase B"/>
    <property type="match status" value="2"/>
</dbReference>
<comment type="caution">
    <text evidence="3">The sequence shown here is derived from an EMBL/GenBank/DDBJ whole genome shotgun (WGS) entry which is preliminary data.</text>
</comment>
<dbReference type="FunFam" id="3.40.50.2000:FF:000119">
    <property type="entry name" value="Glycosyl transferase group 1"/>
    <property type="match status" value="1"/>
</dbReference>
<dbReference type="PANTHER" id="PTHR46401">
    <property type="entry name" value="GLYCOSYLTRANSFERASE WBBK-RELATED"/>
    <property type="match status" value="1"/>
</dbReference>
<keyword evidence="1" id="KW-0808">Transferase</keyword>
<organism evidence="3 4">
    <name type="scientific">candidate division KSB3 bacterium</name>
    <dbReference type="NCBI Taxonomy" id="2044937"/>
    <lineage>
        <taxon>Bacteria</taxon>
        <taxon>candidate division KSB3</taxon>
    </lineage>
</organism>
<accession>A0A9D5JXC3</accession>
<dbReference type="GO" id="GO:0016757">
    <property type="term" value="F:glycosyltransferase activity"/>
    <property type="evidence" value="ECO:0007669"/>
    <property type="project" value="InterPro"/>
</dbReference>
<evidence type="ECO:0000313" key="3">
    <source>
        <dbReference type="EMBL" id="MBD3325973.1"/>
    </source>
</evidence>
<sequence length="250" mass="28103">FMQRVAHTADLIITDSHHSKRDIRHHLAVPEEKIRVIYLGYDPRYQPMHDAQALQPTLRHYAIRQPYLLFVGVLEPKKNLDRLLEAFAIFQQTFDRGKDHQLVIAGAQGWFSDHLATTIAHLDLESQVRLTGFVPDDHLVALYNGAEAFVFPSIYEGFGLPVLEAMACGTPVITSNVSSLPEIVGEAGLLVDPTDPHAISQAIITILSDDQCKATLKAAGPHQARQFTWQRTAEQTYQVYQEAYQRGAHR</sequence>
<feature type="non-terminal residue" evidence="3">
    <location>
        <position position="1"/>
    </location>
</feature>
<evidence type="ECO:0000259" key="2">
    <source>
        <dbReference type="Pfam" id="PF00534"/>
    </source>
</evidence>
<gene>
    <name evidence="3" type="ORF">GF339_15420</name>
</gene>
<dbReference type="SUPFAM" id="SSF53756">
    <property type="entry name" value="UDP-Glycosyltransferase/glycogen phosphorylase"/>
    <property type="match status" value="1"/>
</dbReference>
<evidence type="ECO:0000256" key="1">
    <source>
        <dbReference type="ARBA" id="ARBA00022679"/>
    </source>
</evidence>
<dbReference type="GO" id="GO:0009103">
    <property type="term" value="P:lipopolysaccharide biosynthetic process"/>
    <property type="evidence" value="ECO:0007669"/>
    <property type="project" value="TreeGrafter"/>
</dbReference>
<dbReference type="EMBL" id="WJJP01000504">
    <property type="protein sequence ID" value="MBD3325973.1"/>
    <property type="molecule type" value="Genomic_DNA"/>
</dbReference>
<proteinExistence type="predicted"/>
<dbReference type="Pfam" id="PF00534">
    <property type="entry name" value="Glycos_transf_1"/>
    <property type="match status" value="1"/>
</dbReference>
<protein>
    <submittedName>
        <fullName evidence="3">Glycosyltransferase</fullName>
    </submittedName>
</protein>
<reference evidence="3" key="1">
    <citation type="submission" date="2019-11" db="EMBL/GenBank/DDBJ databases">
        <title>Microbial mats filling the niche in hypersaline microbial mats.</title>
        <authorList>
            <person name="Wong H.L."/>
            <person name="Macleod F.I."/>
            <person name="White R.A. III"/>
            <person name="Burns B.P."/>
        </authorList>
    </citation>
    <scope>NUCLEOTIDE SEQUENCE</scope>
    <source>
        <strain evidence="3">Rbin_158</strain>
    </source>
</reference>
<dbReference type="Proteomes" id="UP000649604">
    <property type="component" value="Unassembled WGS sequence"/>
</dbReference>
<dbReference type="CDD" id="cd03809">
    <property type="entry name" value="GT4_MtfB-like"/>
    <property type="match status" value="1"/>
</dbReference>
<dbReference type="InterPro" id="IPR001296">
    <property type="entry name" value="Glyco_trans_1"/>
</dbReference>
<name>A0A9D5JXC3_9BACT</name>